<evidence type="ECO:0000256" key="6">
    <source>
        <dbReference type="ARBA" id="ARBA00023134"/>
    </source>
</evidence>
<comment type="domain">
    <text evidence="8">The N-terminal domain determines nucleotide recognition and specific binding, while the C-terminal domain determines the specific binding to the target protein.</text>
</comment>
<feature type="binding site" evidence="8">
    <location>
        <position position="48"/>
    </location>
    <ligand>
        <name>GTP</name>
        <dbReference type="ChEBI" id="CHEBI:37565"/>
    </ligand>
</feature>
<reference evidence="10 11" key="1">
    <citation type="submission" date="2020-02" db="EMBL/GenBank/DDBJ databases">
        <authorList>
            <person name="Dziuba M."/>
            <person name="Kuznetsov B."/>
            <person name="Mardanov A."/>
            <person name="Ravin N."/>
            <person name="Grouzdev D."/>
        </authorList>
    </citation>
    <scope>NUCLEOTIDE SEQUENCE [LARGE SCALE GENOMIC DNA]</scope>
    <source>
        <strain evidence="10 11">SpK</strain>
    </source>
</reference>
<evidence type="ECO:0000256" key="4">
    <source>
        <dbReference type="ARBA" id="ARBA00022741"/>
    </source>
</evidence>
<dbReference type="GO" id="GO:1902758">
    <property type="term" value="P:bis(molybdopterin guanine dinucleotide)molybdenum biosynthetic process"/>
    <property type="evidence" value="ECO:0007669"/>
    <property type="project" value="TreeGrafter"/>
</dbReference>
<keyword evidence="4 8" id="KW-0547">Nucleotide-binding</keyword>
<feature type="binding site" evidence="8">
    <location>
        <position position="99"/>
    </location>
    <ligand>
        <name>GTP</name>
        <dbReference type="ChEBI" id="CHEBI:37565"/>
    </ligand>
</feature>
<dbReference type="InterPro" id="IPR025877">
    <property type="entry name" value="MobA-like_NTP_Trfase"/>
</dbReference>
<keyword evidence="10" id="KW-0548">Nucleotidyltransferase</keyword>
<dbReference type="Pfam" id="PF12804">
    <property type="entry name" value="NTP_transf_3"/>
    <property type="match status" value="1"/>
</dbReference>
<keyword evidence="3 8" id="KW-0479">Metal-binding</keyword>
<evidence type="ECO:0000256" key="7">
    <source>
        <dbReference type="ARBA" id="ARBA00023150"/>
    </source>
</evidence>
<keyword evidence="7 8" id="KW-0501">Molybdenum cofactor biosynthesis</keyword>
<comment type="subunit">
    <text evidence="8">Monomer.</text>
</comment>
<dbReference type="Gene3D" id="3.90.550.10">
    <property type="entry name" value="Spore Coat Polysaccharide Biosynthesis Protein SpsA, Chain A"/>
    <property type="match status" value="1"/>
</dbReference>
<feature type="binding site" evidence="8">
    <location>
        <position position="66"/>
    </location>
    <ligand>
        <name>GTP</name>
        <dbReference type="ChEBI" id="CHEBI:37565"/>
    </ligand>
</feature>
<evidence type="ECO:0000256" key="8">
    <source>
        <dbReference type="HAMAP-Rule" id="MF_00316"/>
    </source>
</evidence>
<feature type="domain" description="MobA-like NTP transferase" evidence="9">
    <location>
        <begin position="4"/>
        <end position="159"/>
    </location>
</feature>
<protein>
    <recommendedName>
        <fullName evidence="8">Molybdenum cofactor guanylyltransferase</fullName>
        <shortName evidence="8">MoCo guanylyltransferase</shortName>
        <ecNumber evidence="8">2.7.7.77</ecNumber>
    </recommendedName>
    <alternativeName>
        <fullName evidence="8">GTP:molybdopterin guanylyltransferase</fullName>
    </alternativeName>
    <alternativeName>
        <fullName evidence="8">Mo-MPT guanylyltransferase</fullName>
    </alternativeName>
    <alternativeName>
        <fullName evidence="8">Molybdopterin guanylyltransferase</fullName>
    </alternativeName>
    <alternativeName>
        <fullName evidence="8">Molybdopterin-guanine dinucleotide synthase</fullName>
        <shortName evidence="8">MGD synthase</shortName>
    </alternativeName>
</protein>
<dbReference type="EMBL" id="JAAIYP010000048">
    <property type="protein sequence ID" value="NFV82324.1"/>
    <property type="molecule type" value="Genomic_DNA"/>
</dbReference>
<dbReference type="AlphaFoldDB" id="A0A7C9QWH4"/>
<dbReference type="PANTHER" id="PTHR19136">
    <property type="entry name" value="MOLYBDENUM COFACTOR GUANYLYLTRANSFERASE"/>
    <property type="match status" value="1"/>
</dbReference>
<organism evidence="10 11">
    <name type="scientific">Magnetospirillum aberrantis SpK</name>
    <dbReference type="NCBI Taxonomy" id="908842"/>
    <lineage>
        <taxon>Bacteria</taxon>
        <taxon>Pseudomonadati</taxon>
        <taxon>Pseudomonadota</taxon>
        <taxon>Alphaproteobacteria</taxon>
        <taxon>Rhodospirillales</taxon>
        <taxon>Rhodospirillaceae</taxon>
        <taxon>Magnetospirillum</taxon>
    </lineage>
</organism>
<evidence type="ECO:0000256" key="2">
    <source>
        <dbReference type="ARBA" id="ARBA00022679"/>
    </source>
</evidence>
<gene>
    <name evidence="8 10" type="primary">mobA</name>
    <name evidence="10" type="ORF">G4223_19610</name>
</gene>
<dbReference type="SUPFAM" id="SSF53448">
    <property type="entry name" value="Nucleotide-diphospho-sugar transferases"/>
    <property type="match status" value="1"/>
</dbReference>
<name>A0A7C9QWH4_9PROT</name>
<dbReference type="InterPro" id="IPR013482">
    <property type="entry name" value="Molybde_CF_guanTrfase"/>
</dbReference>
<feature type="binding site" evidence="8">
    <location>
        <position position="20"/>
    </location>
    <ligand>
        <name>GTP</name>
        <dbReference type="ChEBI" id="CHEBI:37565"/>
    </ligand>
</feature>
<evidence type="ECO:0000313" key="10">
    <source>
        <dbReference type="EMBL" id="NFV82324.1"/>
    </source>
</evidence>
<dbReference type="RefSeq" id="WP_163683249.1">
    <property type="nucleotide sequence ID" value="NZ_JAAIYP010000048.1"/>
</dbReference>
<dbReference type="CDD" id="cd02503">
    <property type="entry name" value="MobA"/>
    <property type="match status" value="1"/>
</dbReference>
<evidence type="ECO:0000256" key="5">
    <source>
        <dbReference type="ARBA" id="ARBA00022842"/>
    </source>
</evidence>
<dbReference type="GO" id="GO:0005525">
    <property type="term" value="F:GTP binding"/>
    <property type="evidence" value="ECO:0007669"/>
    <property type="project" value="UniProtKB-UniRule"/>
</dbReference>
<keyword evidence="2 8" id="KW-0808">Transferase</keyword>
<dbReference type="NCBIfam" id="TIGR02665">
    <property type="entry name" value="molyb_mobA"/>
    <property type="match status" value="1"/>
</dbReference>
<comment type="function">
    <text evidence="8">Transfers a GMP moiety from GTP to Mo-molybdopterin (Mo-MPT) cofactor (Moco or molybdenum cofactor) to form Mo-molybdopterin guanine dinucleotide (Mo-MGD) cofactor.</text>
</comment>
<dbReference type="PANTHER" id="PTHR19136:SF81">
    <property type="entry name" value="MOLYBDENUM COFACTOR GUANYLYLTRANSFERASE"/>
    <property type="match status" value="1"/>
</dbReference>
<evidence type="ECO:0000313" key="11">
    <source>
        <dbReference type="Proteomes" id="UP000480684"/>
    </source>
</evidence>
<dbReference type="GO" id="GO:0061603">
    <property type="term" value="F:molybdenum cofactor guanylyltransferase activity"/>
    <property type="evidence" value="ECO:0007669"/>
    <property type="project" value="UniProtKB-EC"/>
</dbReference>
<dbReference type="InterPro" id="IPR029044">
    <property type="entry name" value="Nucleotide-diphossugar_trans"/>
</dbReference>
<comment type="subcellular location">
    <subcellularLocation>
        <location evidence="8">Cytoplasm</location>
    </subcellularLocation>
</comment>
<evidence type="ECO:0000259" key="9">
    <source>
        <dbReference type="Pfam" id="PF12804"/>
    </source>
</evidence>
<dbReference type="GO" id="GO:0046872">
    <property type="term" value="F:metal ion binding"/>
    <property type="evidence" value="ECO:0007669"/>
    <property type="project" value="UniProtKB-KW"/>
</dbReference>
<comment type="similarity">
    <text evidence="8">Belongs to the MobA family.</text>
</comment>
<comment type="cofactor">
    <cofactor evidence="8">
        <name>Mg(2+)</name>
        <dbReference type="ChEBI" id="CHEBI:18420"/>
    </cofactor>
</comment>
<dbReference type="GO" id="GO:0005737">
    <property type="term" value="C:cytoplasm"/>
    <property type="evidence" value="ECO:0007669"/>
    <property type="project" value="UniProtKB-SubCell"/>
</dbReference>
<feature type="binding site" evidence="8">
    <location>
        <begin position="7"/>
        <end position="9"/>
    </location>
    <ligand>
        <name>GTP</name>
        <dbReference type="ChEBI" id="CHEBI:37565"/>
    </ligand>
</feature>
<keyword evidence="1 8" id="KW-0963">Cytoplasm</keyword>
<accession>A0A7C9QWH4</accession>
<evidence type="ECO:0000256" key="3">
    <source>
        <dbReference type="ARBA" id="ARBA00022723"/>
    </source>
</evidence>
<evidence type="ECO:0000256" key="1">
    <source>
        <dbReference type="ARBA" id="ARBA00022490"/>
    </source>
</evidence>
<keyword evidence="11" id="KW-1185">Reference proteome</keyword>
<dbReference type="Proteomes" id="UP000480684">
    <property type="component" value="Unassembled WGS sequence"/>
</dbReference>
<feature type="binding site" evidence="8">
    <location>
        <position position="99"/>
    </location>
    <ligand>
        <name>Mg(2+)</name>
        <dbReference type="ChEBI" id="CHEBI:18420"/>
    </ligand>
</feature>
<keyword evidence="6 8" id="KW-0342">GTP-binding</keyword>
<sequence length="197" mass="21120">MIAGAILAGGLSRRMGGGDKALRELGGVPLLARTIARMAPQVGPLLLNANGDPTRFTAFGLEVRADVLGDHAGPLAGILTALEWSAEQGVEWLLTAAADTPLLPSDLGARLATERQALDARLAVATSGGRMHPVCALWPVDIRCELRHAVAEEELRRLTTFVERFSVARVDWSVEPFDPFLNVNTPGDLDRLRIILS</sequence>
<comment type="caution">
    <text evidence="10">The sequence shown here is derived from an EMBL/GenBank/DDBJ whole genome shotgun (WGS) entry which is preliminary data.</text>
</comment>
<proteinExistence type="inferred from homology"/>
<comment type="catalytic activity">
    <reaction evidence="8">
        <text>Mo-molybdopterin + GTP + H(+) = Mo-molybdopterin guanine dinucleotide + diphosphate</text>
        <dbReference type="Rhea" id="RHEA:34243"/>
        <dbReference type="ChEBI" id="CHEBI:15378"/>
        <dbReference type="ChEBI" id="CHEBI:33019"/>
        <dbReference type="ChEBI" id="CHEBI:37565"/>
        <dbReference type="ChEBI" id="CHEBI:71302"/>
        <dbReference type="ChEBI" id="CHEBI:71310"/>
        <dbReference type="EC" id="2.7.7.77"/>
    </reaction>
</comment>
<dbReference type="HAMAP" id="MF_00316">
    <property type="entry name" value="MobA"/>
    <property type="match status" value="1"/>
</dbReference>
<dbReference type="EC" id="2.7.7.77" evidence="8"/>
<keyword evidence="5 8" id="KW-0460">Magnesium</keyword>